<dbReference type="Proteomes" id="UP001054945">
    <property type="component" value="Unassembled WGS sequence"/>
</dbReference>
<dbReference type="AlphaFoldDB" id="A0AAV4VVY2"/>
<dbReference type="EMBL" id="BPLR01015221">
    <property type="protein sequence ID" value="GIY74441.1"/>
    <property type="molecule type" value="Genomic_DNA"/>
</dbReference>
<comment type="caution">
    <text evidence="2">The sequence shown here is derived from an EMBL/GenBank/DDBJ whole genome shotgun (WGS) entry which is preliminary data.</text>
</comment>
<evidence type="ECO:0000256" key="1">
    <source>
        <dbReference type="SAM" id="MobiDB-lite"/>
    </source>
</evidence>
<accession>A0AAV4VVY2</accession>
<keyword evidence="3" id="KW-1185">Reference proteome</keyword>
<feature type="region of interest" description="Disordered" evidence="1">
    <location>
        <begin position="1"/>
        <end position="22"/>
    </location>
</feature>
<gene>
    <name evidence="2" type="ORF">CEXT_591091</name>
</gene>
<name>A0AAV4VVY2_CAEEX</name>
<evidence type="ECO:0000313" key="3">
    <source>
        <dbReference type="Proteomes" id="UP001054945"/>
    </source>
</evidence>
<reference evidence="2 3" key="1">
    <citation type="submission" date="2021-06" db="EMBL/GenBank/DDBJ databases">
        <title>Caerostris extrusa draft genome.</title>
        <authorList>
            <person name="Kono N."/>
            <person name="Arakawa K."/>
        </authorList>
    </citation>
    <scope>NUCLEOTIDE SEQUENCE [LARGE SCALE GENOMIC DNA]</scope>
</reference>
<protein>
    <submittedName>
        <fullName evidence="2">Uncharacterized protein</fullName>
    </submittedName>
</protein>
<evidence type="ECO:0000313" key="2">
    <source>
        <dbReference type="EMBL" id="GIY74441.1"/>
    </source>
</evidence>
<feature type="compositionally biased region" description="Polar residues" evidence="1">
    <location>
        <begin position="1"/>
        <end position="17"/>
    </location>
</feature>
<organism evidence="2 3">
    <name type="scientific">Caerostris extrusa</name>
    <name type="common">Bark spider</name>
    <name type="synonym">Caerostris bankana</name>
    <dbReference type="NCBI Taxonomy" id="172846"/>
    <lineage>
        <taxon>Eukaryota</taxon>
        <taxon>Metazoa</taxon>
        <taxon>Ecdysozoa</taxon>
        <taxon>Arthropoda</taxon>
        <taxon>Chelicerata</taxon>
        <taxon>Arachnida</taxon>
        <taxon>Araneae</taxon>
        <taxon>Araneomorphae</taxon>
        <taxon>Entelegynae</taxon>
        <taxon>Araneoidea</taxon>
        <taxon>Araneidae</taxon>
        <taxon>Caerostris</taxon>
    </lineage>
</organism>
<proteinExistence type="predicted"/>
<sequence length="109" mass="12340">MDGSSDKNGTNDKNGINDSHYPIITPSHLIRIGTHYLPIEPPSLMGILTEDCILRQSQIQVRQSFCSFVYAPFFSGQLNQHTVDRFDKFSYLYFNSVLAADCRSRHPAS</sequence>